<evidence type="ECO:0000256" key="4">
    <source>
        <dbReference type="SAM" id="MobiDB-lite"/>
    </source>
</evidence>
<evidence type="ECO:0000256" key="3">
    <source>
        <dbReference type="PROSITE-ProRule" id="PRU00023"/>
    </source>
</evidence>
<dbReference type="SUPFAM" id="SSF48403">
    <property type="entry name" value="Ankyrin repeat"/>
    <property type="match status" value="1"/>
</dbReference>
<sequence length="412" mass="46215">MLLDFGADVNGTTQFTLDTPLHTAARIGDSAVISLLIQKGSDLELRNRKGDTPLFIAAAQPTIANVHALLAANADRAALNRINHSFLDNIRFQPESCGIFVESVRVGVNPHNPTNQGVSAFHRAVYFSSFTSFIVNSDLRLEDSIDAPFNWDFDGSAPAWIDISYRFFRKKYRIGALETFANMTPSGRWSPLCRHASRGEVKPMENLLDLNCPLNYEGCPFGSALMAACVDGRMGCVVFLVRRGASLTYCGPNGYRSAYVAARKHKSILRWLLVGRFVDQNKLAPSHGLSDTQQDCQPITWRGPIKAEVVVSGILERWPKESSQAYWSRLQKQKLHWRGKVPPLARERRTLRPSNLIPVEKVRTHPDGYDNPRALKIHGNGDSMQDDKRDTRSQTTPQMMFDGLLWYTPWVA</sequence>
<dbReference type="Gene3D" id="1.25.40.20">
    <property type="entry name" value="Ankyrin repeat-containing domain"/>
    <property type="match status" value="2"/>
</dbReference>
<protein>
    <submittedName>
        <fullName evidence="5">Ankyrin repeat protein</fullName>
    </submittedName>
</protein>
<dbReference type="InterPro" id="IPR036770">
    <property type="entry name" value="Ankyrin_rpt-contain_sf"/>
</dbReference>
<dbReference type="SMART" id="SM00248">
    <property type="entry name" value="ANK"/>
    <property type="match status" value="4"/>
</dbReference>
<evidence type="ECO:0000313" key="5">
    <source>
        <dbReference type="EMBL" id="KAF0318337.1"/>
    </source>
</evidence>
<dbReference type="OrthoDB" id="194358at2759"/>
<evidence type="ECO:0000256" key="1">
    <source>
        <dbReference type="ARBA" id="ARBA00022737"/>
    </source>
</evidence>
<dbReference type="PANTHER" id="PTHR24171">
    <property type="entry name" value="ANKYRIN REPEAT DOMAIN-CONTAINING PROTEIN 39-RELATED"/>
    <property type="match status" value="1"/>
</dbReference>
<comment type="caution">
    <text evidence="5">The sequence shown here is derived from an EMBL/GenBank/DDBJ whole genome shotgun (WGS) entry which is preliminary data.</text>
</comment>
<keyword evidence="6" id="KW-1185">Reference proteome</keyword>
<dbReference type="Pfam" id="PF12796">
    <property type="entry name" value="Ank_2"/>
    <property type="match status" value="1"/>
</dbReference>
<keyword evidence="2 3" id="KW-0040">ANK repeat</keyword>
<dbReference type="PROSITE" id="PS50297">
    <property type="entry name" value="ANK_REP_REGION"/>
    <property type="match status" value="1"/>
</dbReference>
<evidence type="ECO:0000256" key="2">
    <source>
        <dbReference type="ARBA" id="ARBA00023043"/>
    </source>
</evidence>
<name>A0A8H3ZJR2_9PEZI</name>
<gene>
    <name evidence="5" type="ORF">GQ607_014463</name>
</gene>
<evidence type="ECO:0000313" key="6">
    <source>
        <dbReference type="Proteomes" id="UP000434172"/>
    </source>
</evidence>
<keyword evidence="1" id="KW-0677">Repeat</keyword>
<dbReference type="Proteomes" id="UP000434172">
    <property type="component" value="Unassembled WGS sequence"/>
</dbReference>
<dbReference type="PROSITE" id="PS50088">
    <property type="entry name" value="ANK_REPEAT"/>
    <property type="match status" value="1"/>
</dbReference>
<dbReference type="InterPro" id="IPR002110">
    <property type="entry name" value="Ankyrin_rpt"/>
</dbReference>
<dbReference type="EMBL" id="WOWK01000112">
    <property type="protein sequence ID" value="KAF0318337.1"/>
    <property type="molecule type" value="Genomic_DNA"/>
</dbReference>
<accession>A0A8H3ZJR2</accession>
<dbReference type="PANTHER" id="PTHR24171:SF9">
    <property type="entry name" value="ANKYRIN REPEAT DOMAIN-CONTAINING PROTEIN 39"/>
    <property type="match status" value="1"/>
</dbReference>
<dbReference type="AlphaFoldDB" id="A0A8H3ZJR2"/>
<feature type="region of interest" description="Disordered" evidence="4">
    <location>
        <begin position="362"/>
        <end position="394"/>
    </location>
</feature>
<feature type="repeat" description="ANK" evidence="3">
    <location>
        <begin position="16"/>
        <end position="48"/>
    </location>
</feature>
<reference evidence="5 6" key="1">
    <citation type="submission" date="2019-12" db="EMBL/GenBank/DDBJ databases">
        <title>A genome sequence resource for the geographically widespread anthracnose pathogen Colletotrichum asianum.</title>
        <authorList>
            <person name="Meng Y."/>
        </authorList>
    </citation>
    <scope>NUCLEOTIDE SEQUENCE [LARGE SCALE GENOMIC DNA]</scope>
    <source>
        <strain evidence="5 6">ICMP 18580</strain>
    </source>
</reference>
<proteinExistence type="predicted"/>
<organism evidence="5 6">
    <name type="scientific">Colletotrichum asianum</name>
    <dbReference type="NCBI Taxonomy" id="702518"/>
    <lineage>
        <taxon>Eukaryota</taxon>
        <taxon>Fungi</taxon>
        <taxon>Dikarya</taxon>
        <taxon>Ascomycota</taxon>
        <taxon>Pezizomycotina</taxon>
        <taxon>Sordariomycetes</taxon>
        <taxon>Hypocreomycetidae</taxon>
        <taxon>Glomerellales</taxon>
        <taxon>Glomerellaceae</taxon>
        <taxon>Colletotrichum</taxon>
        <taxon>Colletotrichum gloeosporioides species complex</taxon>
    </lineage>
</organism>